<evidence type="ECO:0000313" key="3">
    <source>
        <dbReference type="EMBL" id="MBM7119989.1"/>
    </source>
</evidence>
<dbReference type="SUPFAM" id="SSF53474">
    <property type="entry name" value="alpha/beta-Hydrolases"/>
    <property type="match status" value="1"/>
</dbReference>
<keyword evidence="2" id="KW-0732">Signal</keyword>
<reference evidence="3 4" key="1">
    <citation type="submission" date="2020-10" db="EMBL/GenBank/DDBJ databases">
        <title>Phylogeny of dyella-like bacteria.</title>
        <authorList>
            <person name="Fu J."/>
        </authorList>
    </citation>
    <scope>NUCLEOTIDE SEQUENCE [LARGE SCALE GENOMIC DNA]</scope>
    <source>
        <strain evidence="3 4">THG-B117</strain>
    </source>
</reference>
<dbReference type="EMBL" id="JADIKC010000001">
    <property type="protein sequence ID" value="MBM7119989.1"/>
    <property type="molecule type" value="Genomic_DNA"/>
</dbReference>
<dbReference type="Gene3D" id="3.40.50.1820">
    <property type="entry name" value="alpha/beta hydrolase"/>
    <property type="match status" value="1"/>
</dbReference>
<gene>
    <name evidence="3" type="ORF">ISP20_02345</name>
</gene>
<keyword evidence="4" id="KW-1185">Reference proteome</keyword>
<dbReference type="Proteomes" id="UP001430065">
    <property type="component" value="Unassembled WGS sequence"/>
</dbReference>
<evidence type="ECO:0000256" key="2">
    <source>
        <dbReference type="SAM" id="SignalP"/>
    </source>
</evidence>
<comment type="caution">
    <text evidence="3">The sequence shown here is derived from an EMBL/GenBank/DDBJ whole genome shotgun (WGS) entry which is preliminary data.</text>
</comment>
<protein>
    <submittedName>
        <fullName evidence="3">Hydrogenase</fullName>
    </submittedName>
</protein>
<feature type="signal peptide" evidence="2">
    <location>
        <begin position="1"/>
        <end position="32"/>
    </location>
</feature>
<dbReference type="InterPro" id="IPR016582">
    <property type="entry name" value="OHBut_olig_hydro_put"/>
</dbReference>
<organism evidence="3 4">
    <name type="scientific">Dyella kyungheensis</name>
    <dbReference type="NCBI Taxonomy" id="1242174"/>
    <lineage>
        <taxon>Bacteria</taxon>
        <taxon>Pseudomonadati</taxon>
        <taxon>Pseudomonadota</taxon>
        <taxon>Gammaproteobacteria</taxon>
        <taxon>Lysobacterales</taxon>
        <taxon>Rhodanobacteraceae</taxon>
        <taxon>Dyella</taxon>
    </lineage>
</organism>
<dbReference type="PROSITE" id="PS51257">
    <property type="entry name" value="PROKAR_LIPOPROTEIN"/>
    <property type="match status" value="1"/>
</dbReference>
<name>A0ABS2JN29_9GAMM</name>
<dbReference type="Pfam" id="PF10605">
    <property type="entry name" value="3HBOH"/>
    <property type="match status" value="1"/>
</dbReference>
<proteinExistence type="predicted"/>
<sequence length="633" mass="67189">MAGRCLLVMVVGMTNRLSRWMLLIAPLLVSCAAPTVTKESGMQAPDFVRGDVRETEHRQGDDLLSAGLGLEGLAGAPAPIAHPLQPTPAELRRRAIQASWKGIADLGPLGGYGRVYGGVPDVPGREYQAFAWIPDAHAPHRVLLQVPDNFDRSRRCLVVTASSGSRGIYGAIALAGAWGLPRGCAVAYTDKGTSGGYFDLADNSGVALDGTRAKRGSAMLEFEPVADTAHTGVAVKHAHSGDNPEADWGRHVLQAARFGLAMLDRAFPDQAPFTAQNTRIIATGLSNGGGAVLQAAGLDDDRLFAGVVALEPNVRVPEQGRALFDYATDASIWLPCALADARFDKTPMARTPEGEVPPAWAQRCHQLHERELVSGTRVAAQAAQAYEHLRAGGWTDQAMATAASTTSLDLWRAITAAYASAYMRRGPDDMPCGFRYGGVGAKGAAAAVDPALRASWWADASGIPPGNGVGLFGGTDHSPDPTLPGALCLRALWEDTDASTQPLRDGVAATTVKAPRPSLPLWIVHGASDGLLPTAFTSEPYVAWLRSNGGHPLYWKVPYAQHFDAFLAIPGFGEQHVPLLPYGYAALDRLWAHIYAGAPWPAIVPTPSPTPRGALPLARFRLDLPPAWTQAPR</sequence>
<dbReference type="InterPro" id="IPR029058">
    <property type="entry name" value="AB_hydrolase_fold"/>
</dbReference>
<evidence type="ECO:0000256" key="1">
    <source>
        <dbReference type="ARBA" id="ARBA00022801"/>
    </source>
</evidence>
<evidence type="ECO:0000313" key="4">
    <source>
        <dbReference type="Proteomes" id="UP001430065"/>
    </source>
</evidence>
<keyword evidence="1" id="KW-0378">Hydrolase</keyword>
<feature type="chain" id="PRO_5045560290" evidence="2">
    <location>
        <begin position="33"/>
        <end position="633"/>
    </location>
</feature>
<accession>A0ABS2JN29</accession>